<dbReference type="Proteomes" id="UP000606786">
    <property type="component" value="Unassembled WGS sequence"/>
</dbReference>
<evidence type="ECO:0000259" key="6">
    <source>
        <dbReference type="SMART" id="SM00385"/>
    </source>
</evidence>
<feature type="region of interest" description="Disordered" evidence="5">
    <location>
        <begin position="1"/>
        <end position="58"/>
    </location>
</feature>
<keyword evidence="2 4" id="KW-0195">Cyclin</keyword>
<keyword evidence="3" id="KW-0131">Cell cycle</keyword>
<evidence type="ECO:0000259" key="7">
    <source>
        <dbReference type="SMART" id="SM01332"/>
    </source>
</evidence>
<dbReference type="Pfam" id="PF00134">
    <property type="entry name" value="Cyclin_N"/>
    <property type="match status" value="1"/>
</dbReference>
<dbReference type="OrthoDB" id="5590282at2759"/>
<dbReference type="Gene3D" id="1.10.472.10">
    <property type="entry name" value="Cyclin-like"/>
    <property type="match status" value="2"/>
</dbReference>
<feature type="compositionally biased region" description="Low complexity" evidence="5">
    <location>
        <begin position="31"/>
        <end position="49"/>
    </location>
</feature>
<evidence type="ECO:0000256" key="3">
    <source>
        <dbReference type="ARBA" id="ARBA00023306"/>
    </source>
</evidence>
<dbReference type="SMART" id="SM01332">
    <property type="entry name" value="Cyclin_C"/>
    <property type="match status" value="1"/>
</dbReference>
<evidence type="ECO:0000313" key="8">
    <source>
        <dbReference type="EMBL" id="CAD6997582.1"/>
    </source>
</evidence>
<comment type="caution">
    <text evidence="8">The sequence shown here is derived from an EMBL/GenBank/DDBJ whole genome shotgun (WGS) entry which is preliminary data.</text>
</comment>
<dbReference type="InterPro" id="IPR036915">
    <property type="entry name" value="Cyclin-like_sf"/>
</dbReference>
<evidence type="ECO:0000256" key="2">
    <source>
        <dbReference type="ARBA" id="ARBA00023127"/>
    </source>
</evidence>
<feature type="region of interest" description="Disordered" evidence="5">
    <location>
        <begin position="127"/>
        <end position="155"/>
    </location>
</feature>
<feature type="compositionally biased region" description="Polar residues" evidence="5">
    <location>
        <begin position="141"/>
        <end position="153"/>
    </location>
</feature>
<protein>
    <submittedName>
        <fullName evidence="8">(Mediterranean fruit fly) hypothetical protein</fullName>
    </submittedName>
</protein>
<accession>A0A811UEA8</accession>
<evidence type="ECO:0000256" key="5">
    <source>
        <dbReference type="SAM" id="MobiDB-lite"/>
    </source>
</evidence>
<name>A0A811UEA8_CERCA</name>
<keyword evidence="9" id="KW-1185">Reference proteome</keyword>
<dbReference type="PANTHER" id="PTHR10177">
    <property type="entry name" value="CYCLINS"/>
    <property type="match status" value="1"/>
</dbReference>
<keyword evidence="1" id="KW-0132">Cell division</keyword>
<dbReference type="CDD" id="cd20520">
    <property type="entry name" value="CYCLIN_CCNE_rpt2"/>
    <property type="match status" value="1"/>
</dbReference>
<feature type="compositionally biased region" description="Acidic residues" evidence="5">
    <location>
        <begin position="91"/>
        <end position="100"/>
    </location>
</feature>
<proteinExistence type="inferred from homology"/>
<feature type="domain" description="Cyclin C-terminal" evidence="7">
    <location>
        <begin position="326"/>
        <end position="471"/>
    </location>
</feature>
<evidence type="ECO:0000256" key="1">
    <source>
        <dbReference type="ARBA" id="ARBA00022618"/>
    </source>
</evidence>
<feature type="region of interest" description="Disordered" evidence="5">
    <location>
        <begin position="79"/>
        <end position="114"/>
    </location>
</feature>
<organism evidence="8 9">
    <name type="scientific">Ceratitis capitata</name>
    <name type="common">Mediterranean fruit fly</name>
    <name type="synonym">Tephritis capitata</name>
    <dbReference type="NCBI Taxonomy" id="7213"/>
    <lineage>
        <taxon>Eukaryota</taxon>
        <taxon>Metazoa</taxon>
        <taxon>Ecdysozoa</taxon>
        <taxon>Arthropoda</taxon>
        <taxon>Hexapoda</taxon>
        <taxon>Insecta</taxon>
        <taxon>Pterygota</taxon>
        <taxon>Neoptera</taxon>
        <taxon>Endopterygota</taxon>
        <taxon>Diptera</taxon>
        <taxon>Brachycera</taxon>
        <taxon>Muscomorpha</taxon>
        <taxon>Tephritoidea</taxon>
        <taxon>Tephritidae</taxon>
        <taxon>Ceratitis</taxon>
        <taxon>Ceratitis</taxon>
    </lineage>
</organism>
<feature type="compositionally biased region" description="Low complexity" evidence="5">
    <location>
        <begin position="551"/>
        <end position="572"/>
    </location>
</feature>
<dbReference type="GO" id="GO:0051301">
    <property type="term" value="P:cell division"/>
    <property type="evidence" value="ECO:0007669"/>
    <property type="project" value="UniProtKB-KW"/>
</dbReference>
<feature type="region of interest" description="Disordered" evidence="5">
    <location>
        <begin position="515"/>
        <end position="572"/>
    </location>
</feature>
<dbReference type="FunFam" id="1.10.472.10:FF:000001">
    <property type="entry name" value="G2/mitotic-specific cyclin"/>
    <property type="match status" value="1"/>
</dbReference>
<dbReference type="AlphaFoldDB" id="A0A811UEA8"/>
<evidence type="ECO:0000256" key="4">
    <source>
        <dbReference type="RuleBase" id="RU000383"/>
    </source>
</evidence>
<evidence type="ECO:0000313" key="9">
    <source>
        <dbReference type="Proteomes" id="UP000606786"/>
    </source>
</evidence>
<dbReference type="SMART" id="SM00385">
    <property type="entry name" value="CYCLIN"/>
    <property type="match status" value="1"/>
</dbReference>
<dbReference type="InterPro" id="IPR013763">
    <property type="entry name" value="Cyclin-like_dom"/>
</dbReference>
<feature type="compositionally biased region" description="Low complexity" evidence="5">
    <location>
        <begin position="103"/>
        <end position="113"/>
    </location>
</feature>
<gene>
    <name evidence="8" type="ORF">CCAP1982_LOCUS6221</name>
</gene>
<dbReference type="Pfam" id="PF02984">
    <property type="entry name" value="Cyclin_C"/>
    <property type="match status" value="1"/>
</dbReference>
<dbReference type="InterPro" id="IPR039361">
    <property type="entry name" value="Cyclin"/>
</dbReference>
<dbReference type="InterPro" id="IPR004367">
    <property type="entry name" value="Cyclin_C-dom"/>
</dbReference>
<dbReference type="SUPFAM" id="SSF47954">
    <property type="entry name" value="Cyclin-like"/>
    <property type="match status" value="2"/>
</dbReference>
<feature type="compositionally biased region" description="Basic and acidic residues" evidence="5">
    <location>
        <begin position="127"/>
        <end position="136"/>
    </location>
</feature>
<dbReference type="InterPro" id="IPR048258">
    <property type="entry name" value="Cyclins_cyclin-box"/>
</dbReference>
<dbReference type="GO" id="GO:0005634">
    <property type="term" value="C:nucleus"/>
    <property type="evidence" value="ECO:0007669"/>
    <property type="project" value="UniProtKB-ARBA"/>
</dbReference>
<dbReference type="EMBL" id="CAJHJT010000012">
    <property type="protein sequence ID" value="CAD6997582.1"/>
    <property type="molecule type" value="Genomic_DNA"/>
</dbReference>
<feature type="domain" description="Cyclin-like" evidence="6">
    <location>
        <begin position="232"/>
        <end position="317"/>
    </location>
</feature>
<sequence length="590" mass="66266">MKCDRKRKVVEMDPDLGSEPPSAKRKQQIGPSPYKSDISSLSSSVYPSPLNTFDDEIDTRSSCDYLSVGTDFEVNADCIPDSPNSLHPDDDAVEEDDEEISATTSPSSTYSLDSSKEFHHVYGNRVADRMGERTPGEEIENTNISKKPPTNDSTKMDKVFEEYTGTPYNCMTPAAEPEELRQCPLPALSWANAYDVWQLMCKKDQQAACLRSGSMLKRHPSLQPRMRAILLDWLIEVCEVYKLHRETYYLAVDYLDRYLSAQENIQKTHLQLIGITCLFVAAKVEEIYPPKIGEFAYVTDGACQESDILQHEVLLLQTLEWSINPVTPMGWLGVYMQLSVNNRTPASLKRSFNNHKSASSADDADISDAFIYPQFSGMEFVQTAQLLDLCSLDLSIADYGYSIIAAAAMSHTFNREIALRCSGYDWQTIEPCARWMKPYFEIVREESTYLSLMEQNDQVTNRFGLSHICPNIITDDSHIIQTHTISMGMFDRVAQLQEHILSVKSRTEASPATGLLYPEGLLTPPASSRKPVDSTDVEEDRDPKSVERKNNTTATVATTINPTKSKNSPNNVVNVSVETHALTQTSRKYT</sequence>
<comment type="similarity">
    <text evidence="4">Belongs to the cyclin family.</text>
</comment>
<dbReference type="InterPro" id="IPR006671">
    <property type="entry name" value="Cyclin_N"/>
</dbReference>
<feature type="compositionally biased region" description="Basic and acidic residues" evidence="5">
    <location>
        <begin position="541"/>
        <end position="550"/>
    </location>
</feature>
<reference evidence="8" key="1">
    <citation type="submission" date="2020-11" db="EMBL/GenBank/DDBJ databases">
        <authorList>
            <person name="Whitehead M."/>
        </authorList>
    </citation>
    <scope>NUCLEOTIDE SEQUENCE</scope>
    <source>
        <strain evidence="8">EGII</strain>
    </source>
</reference>
<dbReference type="PROSITE" id="PS00292">
    <property type="entry name" value="CYCLINS"/>
    <property type="match status" value="1"/>
</dbReference>
<dbReference type="CDD" id="cd20519">
    <property type="entry name" value="CYCLIN_CCNE_rpt1"/>
    <property type="match status" value="1"/>
</dbReference>
<dbReference type="GO" id="GO:0000278">
    <property type="term" value="P:mitotic cell cycle"/>
    <property type="evidence" value="ECO:0007669"/>
    <property type="project" value="UniProtKB-ARBA"/>
</dbReference>